<accession>A0A9W4W375</accession>
<dbReference type="EMBL" id="CAMAPB010000091">
    <property type="protein sequence ID" value="CAH9066172.1"/>
    <property type="molecule type" value="Genomic_DNA"/>
</dbReference>
<keyword evidence="1" id="KW-1133">Transmembrane helix</keyword>
<reference evidence="2" key="1">
    <citation type="submission" date="2022-07" db="EMBL/GenBank/DDBJ databases">
        <authorList>
            <person name="Criscuolo A."/>
        </authorList>
    </citation>
    <scope>NUCLEOTIDE SEQUENCE</scope>
    <source>
        <strain evidence="2">CIP103197</strain>
    </source>
</reference>
<keyword evidence="1" id="KW-0812">Transmembrane</keyword>
<comment type="caution">
    <text evidence="2">The sequence shown here is derived from an EMBL/GenBank/DDBJ whole genome shotgun (WGS) entry which is preliminary data.</text>
</comment>
<evidence type="ECO:0000256" key="1">
    <source>
        <dbReference type="SAM" id="Phobius"/>
    </source>
</evidence>
<dbReference type="RefSeq" id="WP_262977388.1">
    <property type="nucleotide sequence ID" value="NZ_CAMAPB010000091.1"/>
</dbReference>
<evidence type="ECO:0000313" key="2">
    <source>
        <dbReference type="EMBL" id="CAH9066172.1"/>
    </source>
</evidence>
<keyword evidence="1" id="KW-0472">Membrane</keyword>
<name>A0A9W4W375_PSEHA</name>
<sequence>MKIVKLRDKVDKTILSVALFFLISPIIGLITGTAHQLGTTGSDYQQASLIDDPEQYWQIIIMQLTITLAIGIQGFITFPALIAARQKVLKFRDNNKIVANIIFYLLTPIFFIALLIFLIYLFEV</sequence>
<feature type="transmembrane region" description="Helical" evidence="1">
    <location>
        <begin position="12"/>
        <end position="35"/>
    </location>
</feature>
<feature type="transmembrane region" description="Helical" evidence="1">
    <location>
        <begin position="97"/>
        <end position="122"/>
    </location>
</feature>
<proteinExistence type="predicted"/>
<gene>
    <name evidence="2" type="ORF">PSEHALCIP103_03533</name>
</gene>
<organism evidence="2 3">
    <name type="scientific">Pseudoalteromonas haloplanktis</name>
    <name type="common">Alteromonas haloplanktis</name>
    <dbReference type="NCBI Taxonomy" id="228"/>
    <lineage>
        <taxon>Bacteria</taxon>
        <taxon>Pseudomonadati</taxon>
        <taxon>Pseudomonadota</taxon>
        <taxon>Gammaproteobacteria</taxon>
        <taxon>Alteromonadales</taxon>
        <taxon>Pseudoalteromonadaceae</taxon>
        <taxon>Pseudoalteromonas</taxon>
    </lineage>
</organism>
<feature type="transmembrane region" description="Helical" evidence="1">
    <location>
        <begin position="55"/>
        <end position="76"/>
    </location>
</feature>
<dbReference type="AlphaFoldDB" id="A0A9W4W375"/>
<dbReference type="Proteomes" id="UP001152447">
    <property type="component" value="Unassembled WGS sequence"/>
</dbReference>
<protein>
    <submittedName>
        <fullName evidence="2">Uncharacterized protein</fullName>
    </submittedName>
</protein>
<keyword evidence="3" id="KW-1185">Reference proteome</keyword>
<evidence type="ECO:0000313" key="3">
    <source>
        <dbReference type="Proteomes" id="UP001152447"/>
    </source>
</evidence>